<evidence type="ECO:0008006" key="5">
    <source>
        <dbReference type="Google" id="ProtNLM"/>
    </source>
</evidence>
<dbReference type="RefSeq" id="WP_238467701.1">
    <property type="nucleotide sequence ID" value="NZ_JAKLJA010000042.1"/>
</dbReference>
<feature type="signal peptide" evidence="2">
    <location>
        <begin position="1"/>
        <end position="25"/>
    </location>
</feature>
<keyword evidence="4" id="KW-1185">Reference proteome</keyword>
<reference evidence="3" key="1">
    <citation type="submission" date="2022-01" db="EMBL/GenBank/DDBJ databases">
        <title>Genome sequence and assembly of Parabukholderia sp. RG36.</title>
        <authorList>
            <person name="Chhetri G."/>
        </authorList>
    </citation>
    <scope>NUCLEOTIDE SEQUENCE</scope>
    <source>
        <strain evidence="3">RG36</strain>
    </source>
</reference>
<keyword evidence="1" id="KW-0472">Membrane</keyword>
<keyword evidence="1" id="KW-0812">Transmembrane</keyword>
<organism evidence="3 4">
    <name type="scientific">Paraburkholderia tagetis</name>
    <dbReference type="NCBI Taxonomy" id="2913261"/>
    <lineage>
        <taxon>Bacteria</taxon>
        <taxon>Pseudomonadati</taxon>
        <taxon>Pseudomonadota</taxon>
        <taxon>Betaproteobacteria</taxon>
        <taxon>Burkholderiales</taxon>
        <taxon>Burkholderiaceae</taxon>
        <taxon>Paraburkholderia</taxon>
    </lineage>
</organism>
<proteinExistence type="predicted"/>
<evidence type="ECO:0000256" key="2">
    <source>
        <dbReference type="SAM" id="SignalP"/>
    </source>
</evidence>
<feature type="chain" id="PRO_5040813137" description="Lipoprotein" evidence="2">
    <location>
        <begin position="26"/>
        <end position="68"/>
    </location>
</feature>
<comment type="caution">
    <text evidence="3">The sequence shown here is derived from an EMBL/GenBank/DDBJ whole genome shotgun (WGS) entry which is preliminary data.</text>
</comment>
<protein>
    <recommendedName>
        <fullName evidence="5">Lipoprotein</fullName>
    </recommendedName>
</protein>
<evidence type="ECO:0000313" key="3">
    <source>
        <dbReference type="EMBL" id="MCG5077808.1"/>
    </source>
</evidence>
<keyword evidence="2" id="KW-0732">Signal</keyword>
<evidence type="ECO:0000256" key="1">
    <source>
        <dbReference type="SAM" id="Phobius"/>
    </source>
</evidence>
<dbReference type="Proteomes" id="UP001139308">
    <property type="component" value="Unassembled WGS sequence"/>
</dbReference>
<name>A0A9X1ZXK0_9BURK</name>
<evidence type="ECO:0000313" key="4">
    <source>
        <dbReference type="Proteomes" id="UP001139308"/>
    </source>
</evidence>
<accession>A0A9X1ZXK0</accession>
<dbReference type="PROSITE" id="PS51257">
    <property type="entry name" value="PROKAR_LIPOPROTEIN"/>
    <property type="match status" value="1"/>
</dbReference>
<sequence>MNTIRLCCAIALAMTLASLTGCVVAPPYAYAPAPAYGYGYGYAPGYYAVPSVGIGIGVGGYYGHGWRH</sequence>
<dbReference type="EMBL" id="JAKLJA010000042">
    <property type="protein sequence ID" value="MCG5077808.1"/>
    <property type="molecule type" value="Genomic_DNA"/>
</dbReference>
<feature type="transmembrane region" description="Helical" evidence="1">
    <location>
        <begin position="46"/>
        <end position="63"/>
    </location>
</feature>
<gene>
    <name evidence="3" type="ORF">L5014_31450</name>
</gene>
<dbReference type="AlphaFoldDB" id="A0A9X1ZXK0"/>
<keyword evidence="1" id="KW-1133">Transmembrane helix</keyword>